<dbReference type="Gene3D" id="3.40.1190.20">
    <property type="match status" value="1"/>
</dbReference>
<name>A0A7D3Y7Z9_9BACL</name>
<dbReference type="PANTHER" id="PTHR20858">
    <property type="entry name" value="PHOSPHOMETHYLPYRIMIDINE KINASE"/>
    <property type="match status" value="1"/>
</dbReference>
<evidence type="ECO:0000256" key="9">
    <source>
        <dbReference type="ARBA" id="ARBA00042307"/>
    </source>
</evidence>
<keyword evidence="6 15" id="KW-0418">Kinase</keyword>
<feature type="domain" description="Pyridoxamine kinase/Phosphomethylpyrimidine kinase" evidence="14">
    <location>
        <begin position="14"/>
        <end position="257"/>
    </location>
</feature>
<dbReference type="InterPro" id="IPR013749">
    <property type="entry name" value="PM/HMP-P_kinase-1"/>
</dbReference>
<keyword evidence="4" id="KW-0479">Metal-binding</keyword>
<proteinExistence type="inferred from homology"/>
<evidence type="ECO:0000256" key="4">
    <source>
        <dbReference type="ARBA" id="ARBA00022723"/>
    </source>
</evidence>
<dbReference type="Pfam" id="PF08543">
    <property type="entry name" value="Phos_pyr_kin"/>
    <property type="match status" value="1"/>
</dbReference>
<dbReference type="AlphaFoldDB" id="A0A7D3Y7Z9"/>
<dbReference type="SUPFAM" id="SSF53613">
    <property type="entry name" value="Ribokinase-like"/>
    <property type="match status" value="1"/>
</dbReference>
<organism evidence="15 16">
    <name type="scientific">Kroppenstedtia pulmonis</name>
    <dbReference type="NCBI Taxonomy" id="1380685"/>
    <lineage>
        <taxon>Bacteria</taxon>
        <taxon>Bacillati</taxon>
        <taxon>Bacillota</taxon>
        <taxon>Bacilli</taxon>
        <taxon>Bacillales</taxon>
        <taxon>Thermoactinomycetaceae</taxon>
        <taxon>Kroppenstedtia</taxon>
    </lineage>
</organism>
<evidence type="ECO:0000256" key="12">
    <source>
        <dbReference type="ARBA" id="ARBA00042531"/>
    </source>
</evidence>
<evidence type="ECO:0000256" key="2">
    <source>
        <dbReference type="ARBA" id="ARBA00012104"/>
    </source>
</evidence>
<dbReference type="InterPro" id="IPR004399">
    <property type="entry name" value="HMP/HMP-P_kinase_dom"/>
</dbReference>
<dbReference type="NCBIfam" id="TIGR00097">
    <property type="entry name" value="HMP-P_kinase"/>
    <property type="match status" value="1"/>
</dbReference>
<dbReference type="GO" id="GO:0005524">
    <property type="term" value="F:ATP binding"/>
    <property type="evidence" value="ECO:0007669"/>
    <property type="project" value="UniProtKB-KW"/>
</dbReference>
<evidence type="ECO:0000256" key="8">
    <source>
        <dbReference type="ARBA" id="ARBA00022842"/>
    </source>
</evidence>
<evidence type="ECO:0000256" key="5">
    <source>
        <dbReference type="ARBA" id="ARBA00022741"/>
    </source>
</evidence>
<dbReference type="EC" id="2.7.1.35" evidence="2"/>
<gene>
    <name evidence="15" type="primary">thiD</name>
    <name evidence="15" type="ORF">GXN76_01130</name>
</gene>
<evidence type="ECO:0000313" key="15">
    <source>
        <dbReference type="EMBL" id="QKG83201.1"/>
    </source>
</evidence>
<dbReference type="RefSeq" id="WP_173219493.1">
    <property type="nucleotide sequence ID" value="NZ_CP048104.1"/>
</dbReference>
<reference evidence="15 16" key="1">
    <citation type="submission" date="2020-01" db="EMBL/GenBank/DDBJ databases">
        <authorList>
            <person name="Gulvik C.A."/>
            <person name="Batra D.G."/>
        </authorList>
    </citation>
    <scope>NUCLEOTIDE SEQUENCE [LARGE SCALE GENOMIC DNA]</scope>
    <source>
        <strain evidence="15 16">W9323</strain>
    </source>
</reference>
<evidence type="ECO:0000256" key="1">
    <source>
        <dbReference type="ARBA" id="ARBA00009879"/>
    </source>
</evidence>
<dbReference type="PANTHER" id="PTHR20858:SF19">
    <property type="entry name" value="PYRIDOXINE KINASE"/>
    <property type="match status" value="1"/>
</dbReference>
<dbReference type="FunFam" id="3.40.1190.20:FF:000003">
    <property type="entry name" value="Phosphomethylpyrimidine kinase ThiD"/>
    <property type="match status" value="1"/>
</dbReference>
<dbReference type="CDD" id="cd01169">
    <property type="entry name" value="HMPP_kinase"/>
    <property type="match status" value="1"/>
</dbReference>
<dbReference type="InterPro" id="IPR029056">
    <property type="entry name" value="Ribokinase-like"/>
</dbReference>
<dbReference type="GO" id="GO:0008478">
    <property type="term" value="F:pyridoxal kinase activity"/>
    <property type="evidence" value="ECO:0007669"/>
    <property type="project" value="UniProtKB-EC"/>
</dbReference>
<dbReference type="Proteomes" id="UP000503088">
    <property type="component" value="Chromosome"/>
</dbReference>
<keyword evidence="5" id="KW-0547">Nucleotide-binding</keyword>
<evidence type="ECO:0000256" key="11">
    <source>
        <dbReference type="ARBA" id="ARBA00042396"/>
    </source>
</evidence>
<keyword evidence="8" id="KW-0460">Magnesium</keyword>
<dbReference type="GO" id="GO:0046872">
    <property type="term" value="F:metal ion binding"/>
    <property type="evidence" value="ECO:0007669"/>
    <property type="project" value="UniProtKB-KW"/>
</dbReference>
<dbReference type="GO" id="GO:0009228">
    <property type="term" value="P:thiamine biosynthetic process"/>
    <property type="evidence" value="ECO:0007669"/>
    <property type="project" value="InterPro"/>
</dbReference>
<keyword evidence="7" id="KW-0067">ATP-binding</keyword>
<dbReference type="GO" id="GO:0008902">
    <property type="term" value="F:hydroxymethylpyrimidine kinase activity"/>
    <property type="evidence" value="ECO:0007669"/>
    <property type="project" value="TreeGrafter"/>
</dbReference>
<accession>A0A7D3Y7Z9</accession>
<comment type="similarity">
    <text evidence="1">Belongs to the ThiD family.</text>
</comment>
<evidence type="ECO:0000256" key="3">
    <source>
        <dbReference type="ARBA" id="ARBA00022679"/>
    </source>
</evidence>
<evidence type="ECO:0000313" key="16">
    <source>
        <dbReference type="Proteomes" id="UP000503088"/>
    </source>
</evidence>
<evidence type="ECO:0000256" key="13">
    <source>
        <dbReference type="ARBA" id="ARBA00049293"/>
    </source>
</evidence>
<dbReference type="GO" id="GO:0005829">
    <property type="term" value="C:cytosol"/>
    <property type="evidence" value="ECO:0007669"/>
    <property type="project" value="TreeGrafter"/>
</dbReference>
<evidence type="ECO:0000256" key="6">
    <source>
        <dbReference type="ARBA" id="ARBA00022777"/>
    </source>
</evidence>
<sequence length="268" mass="28847">MKVYKALSIAGSHSRGGAGIQADLKTFQERDVYGMGVITLFATADYKGNRNVFPQPLQVIEAQWDTVFSGMDVDALKTGMLFSVDIMRLVTSKIKTSKVPHVVVDPVMASKEGAALSQEDSLDVLKKELIPLGSVVTPNLPEAALLAGMDSIRTVAEMKEAAKRIHDLGSRYVLVKGGRLTQENAIDLLYDGVAFQSYEAERIDTPHTNGAGCTLSAAITAELAKGKPIAEAVGKGKAFITEAIRHAVPVGRGRNPTYHAAYRKYVKS</sequence>
<keyword evidence="16" id="KW-1185">Reference proteome</keyword>
<comment type="catalytic activity">
    <reaction evidence="13">
        <text>pyridoxal + ATP = pyridoxal 5'-phosphate + ADP + H(+)</text>
        <dbReference type="Rhea" id="RHEA:10224"/>
        <dbReference type="ChEBI" id="CHEBI:15378"/>
        <dbReference type="ChEBI" id="CHEBI:17310"/>
        <dbReference type="ChEBI" id="CHEBI:30616"/>
        <dbReference type="ChEBI" id="CHEBI:456216"/>
        <dbReference type="ChEBI" id="CHEBI:597326"/>
        <dbReference type="EC" id="2.7.1.35"/>
    </reaction>
</comment>
<keyword evidence="3 15" id="KW-0808">Transferase</keyword>
<protein>
    <recommendedName>
        <fullName evidence="2">pyridoxal kinase</fullName>
        <ecNumber evidence="2">2.7.1.35</ecNumber>
    </recommendedName>
    <alternativeName>
        <fullName evidence="10">PN/PL/PM kinase</fullName>
    </alternativeName>
    <alternativeName>
        <fullName evidence="11">Pyridoxal kinase</fullName>
    </alternativeName>
    <alternativeName>
        <fullName evidence="9">Pyridoxamine kinase</fullName>
    </alternativeName>
    <alternativeName>
        <fullName evidence="12">Vitamin B6 kinase</fullName>
    </alternativeName>
</protein>
<evidence type="ECO:0000256" key="10">
    <source>
        <dbReference type="ARBA" id="ARBA00042348"/>
    </source>
</evidence>
<dbReference type="KEGG" id="kpul:GXN76_01130"/>
<dbReference type="GO" id="GO:0008972">
    <property type="term" value="F:phosphomethylpyrimidine kinase activity"/>
    <property type="evidence" value="ECO:0007669"/>
    <property type="project" value="InterPro"/>
</dbReference>
<evidence type="ECO:0000256" key="7">
    <source>
        <dbReference type="ARBA" id="ARBA00022840"/>
    </source>
</evidence>
<dbReference type="EMBL" id="CP048104">
    <property type="protein sequence ID" value="QKG83201.1"/>
    <property type="molecule type" value="Genomic_DNA"/>
</dbReference>
<evidence type="ECO:0000259" key="14">
    <source>
        <dbReference type="Pfam" id="PF08543"/>
    </source>
</evidence>